<name>A0ABV8PNV1_9FLAO</name>
<gene>
    <name evidence="9" type="ORF">ACFOWS_10865</name>
</gene>
<feature type="transmembrane region" description="Helical" evidence="6">
    <location>
        <begin position="479"/>
        <end position="498"/>
    </location>
</feature>
<feature type="domain" description="ABC3 transporter permease C-terminal" evidence="7">
    <location>
        <begin position="724"/>
        <end position="836"/>
    </location>
</feature>
<protein>
    <submittedName>
        <fullName evidence="9">ABC transporter permease</fullName>
    </submittedName>
</protein>
<dbReference type="PANTHER" id="PTHR30287">
    <property type="entry name" value="MEMBRANE COMPONENT OF PREDICTED ABC SUPERFAMILY METABOLITE UPTAKE TRANSPORTER"/>
    <property type="match status" value="1"/>
</dbReference>
<feature type="transmembrane region" description="Helical" evidence="6">
    <location>
        <begin position="428"/>
        <end position="453"/>
    </location>
</feature>
<evidence type="ECO:0000256" key="2">
    <source>
        <dbReference type="ARBA" id="ARBA00022475"/>
    </source>
</evidence>
<keyword evidence="4 6" id="KW-1133">Transmembrane helix</keyword>
<feature type="transmembrane region" description="Helical" evidence="6">
    <location>
        <begin position="399"/>
        <end position="422"/>
    </location>
</feature>
<feature type="transmembrane region" description="Helical" evidence="6">
    <location>
        <begin position="353"/>
        <end position="378"/>
    </location>
</feature>
<organism evidence="9 10">
    <name type="scientific">Flagellimonas marina</name>
    <dbReference type="NCBI Taxonomy" id="1775168"/>
    <lineage>
        <taxon>Bacteria</taxon>
        <taxon>Pseudomonadati</taxon>
        <taxon>Bacteroidota</taxon>
        <taxon>Flavobacteriia</taxon>
        <taxon>Flavobacteriales</taxon>
        <taxon>Flavobacteriaceae</taxon>
        <taxon>Flagellimonas</taxon>
    </lineage>
</organism>
<feature type="transmembrane region" description="Helical" evidence="6">
    <location>
        <begin position="263"/>
        <end position="287"/>
    </location>
</feature>
<dbReference type="EMBL" id="JBHSCL010000004">
    <property type="protein sequence ID" value="MFC4220639.1"/>
    <property type="molecule type" value="Genomic_DNA"/>
</dbReference>
<sequence>MQVGQKKRTGIGWLFKMAWRDGKASFGKLLLFIFSITLGVAAVVSVHSFSGLLKENISSQSKELLGADFVIESDKPVNDRVIGIMDSLGGADAKEINFLSMGAFPGNEGTKLMEVRGVEAGFPFYEGLEANPSSAKDDFRENGALVDATTMIQFDLKVGDSIKLGAVTFPIVGALKTVPGSNSVFGAIAPPVLIPYNYIEATGLVQTGSRIDYKYYFKANEGQDMELLEDELDPVLDNEDADIDTHVSEARRMGRRYENFGKFLNLVGFISLLLGCVGIASGMSIYIRMKLKSIAVLKCLGATKWQSYLIFFVQVACMGLIGGLLGSLAGYFIQRLFPVLLGDLLPVDVGISLSLQSIVLGVALGITMSVLFALYPLIKTLYVSPLQTLRVVEEKRTRSFKSTILVGAAIVLFVLGFSYWLLGDLERSLFFVLGLIVVFLILTGVAQFFMGLLKRFFPYSWSFTARQGLRNLFRPQNQTLILVLAIGIGTFLISTLYFTKDMLLQKATIEDRANSANMILMDIQTEQSKSIANTITSSGLPVIDEIPIVTMRVETLKGKHVEEIRKDTTSQVSRWILNHEFRVTYRDSLIGSEQIVEGEWAASSGNGSNVPISVSEDFANRAMVTVGEKVSFNVQGRIMDTEVRSIRQVDWSRLQPNFSVVFPSGVLENAPQFRVMTTRTTNDENSAQLQQKLVRQFPNVSILDLNRMLTLLEDILGKISWVINFMAFFSIFVGVAVLMGAIYSSKHQRVKQGALLRTLGAKGTQILSIISIEYAVLGFLGAFMGVILAVIANALLAYALFETTFAPSIVPFVIIMPLIILLVFVLGVGNSLGIVRNSPLVVLRKEKE</sequence>
<comment type="caution">
    <text evidence="9">The sequence shown here is derived from an EMBL/GenBank/DDBJ whole genome shotgun (WGS) entry which is preliminary data.</text>
</comment>
<evidence type="ECO:0000313" key="9">
    <source>
        <dbReference type="EMBL" id="MFC4220639.1"/>
    </source>
</evidence>
<keyword evidence="10" id="KW-1185">Reference proteome</keyword>
<evidence type="ECO:0000256" key="6">
    <source>
        <dbReference type="SAM" id="Phobius"/>
    </source>
</evidence>
<keyword evidence="2" id="KW-1003">Cell membrane</keyword>
<dbReference type="RefSeq" id="WP_379764379.1">
    <property type="nucleotide sequence ID" value="NZ_JBHSCL010000004.1"/>
</dbReference>
<evidence type="ECO:0000256" key="4">
    <source>
        <dbReference type="ARBA" id="ARBA00022989"/>
    </source>
</evidence>
<dbReference type="InterPro" id="IPR038766">
    <property type="entry name" value="Membrane_comp_ABC_pdt"/>
</dbReference>
<feature type="transmembrane region" description="Helical" evidence="6">
    <location>
        <begin position="308"/>
        <end position="333"/>
    </location>
</feature>
<evidence type="ECO:0000259" key="8">
    <source>
        <dbReference type="Pfam" id="PF12704"/>
    </source>
</evidence>
<evidence type="ECO:0000256" key="3">
    <source>
        <dbReference type="ARBA" id="ARBA00022692"/>
    </source>
</evidence>
<evidence type="ECO:0000313" key="10">
    <source>
        <dbReference type="Proteomes" id="UP001595841"/>
    </source>
</evidence>
<dbReference type="InterPro" id="IPR003838">
    <property type="entry name" value="ABC3_permease_C"/>
</dbReference>
<dbReference type="InterPro" id="IPR025857">
    <property type="entry name" value="MacB_PCD"/>
</dbReference>
<feature type="domain" description="ABC3 transporter permease C-terminal" evidence="7">
    <location>
        <begin position="266"/>
        <end position="384"/>
    </location>
</feature>
<evidence type="ECO:0000256" key="1">
    <source>
        <dbReference type="ARBA" id="ARBA00004651"/>
    </source>
</evidence>
<feature type="domain" description="MacB-like periplasmic core" evidence="8">
    <location>
        <begin position="30"/>
        <end position="233"/>
    </location>
</feature>
<evidence type="ECO:0000259" key="7">
    <source>
        <dbReference type="Pfam" id="PF02687"/>
    </source>
</evidence>
<dbReference type="Pfam" id="PF12704">
    <property type="entry name" value="MacB_PCD"/>
    <property type="match status" value="1"/>
</dbReference>
<dbReference type="Pfam" id="PF02687">
    <property type="entry name" value="FtsX"/>
    <property type="match status" value="2"/>
</dbReference>
<proteinExistence type="predicted"/>
<feature type="transmembrane region" description="Helical" evidence="6">
    <location>
        <begin position="721"/>
        <end position="743"/>
    </location>
</feature>
<reference evidence="10" key="1">
    <citation type="journal article" date="2019" name="Int. J. Syst. Evol. Microbiol.">
        <title>The Global Catalogue of Microorganisms (GCM) 10K type strain sequencing project: providing services to taxonomists for standard genome sequencing and annotation.</title>
        <authorList>
            <consortium name="The Broad Institute Genomics Platform"/>
            <consortium name="The Broad Institute Genome Sequencing Center for Infectious Disease"/>
            <person name="Wu L."/>
            <person name="Ma J."/>
        </authorList>
    </citation>
    <scope>NUCLEOTIDE SEQUENCE [LARGE SCALE GENOMIC DNA]</scope>
    <source>
        <strain evidence="10">CGMCC 1.15774</strain>
    </source>
</reference>
<feature type="transmembrane region" description="Helical" evidence="6">
    <location>
        <begin position="774"/>
        <end position="800"/>
    </location>
</feature>
<keyword evidence="5 6" id="KW-0472">Membrane</keyword>
<comment type="subcellular location">
    <subcellularLocation>
        <location evidence="1">Cell membrane</location>
        <topology evidence="1">Multi-pass membrane protein</topology>
    </subcellularLocation>
</comment>
<dbReference type="PANTHER" id="PTHR30287:SF1">
    <property type="entry name" value="INNER MEMBRANE PROTEIN"/>
    <property type="match status" value="1"/>
</dbReference>
<dbReference type="Proteomes" id="UP001595841">
    <property type="component" value="Unassembled WGS sequence"/>
</dbReference>
<keyword evidence="3 6" id="KW-0812">Transmembrane</keyword>
<feature type="transmembrane region" description="Helical" evidence="6">
    <location>
        <begin position="812"/>
        <end position="835"/>
    </location>
</feature>
<evidence type="ECO:0000256" key="5">
    <source>
        <dbReference type="ARBA" id="ARBA00023136"/>
    </source>
</evidence>
<accession>A0ABV8PNV1</accession>